<dbReference type="Gene3D" id="1.10.10.60">
    <property type="entry name" value="Homeodomain-like"/>
    <property type="match status" value="1"/>
</dbReference>
<name>A0A662YZL0_ACIRT</name>
<dbReference type="EMBL" id="SCEB01000004">
    <property type="protein sequence ID" value="RXN02048.1"/>
    <property type="molecule type" value="Genomic_DNA"/>
</dbReference>
<dbReference type="Pfam" id="PF00046">
    <property type="entry name" value="Homeodomain"/>
    <property type="match status" value="1"/>
</dbReference>
<keyword evidence="1" id="KW-0539">Nucleus</keyword>
<dbReference type="GO" id="GO:0005634">
    <property type="term" value="C:nucleus"/>
    <property type="evidence" value="ECO:0007669"/>
    <property type="project" value="UniProtKB-SubCell"/>
</dbReference>
<dbReference type="InterPro" id="IPR009057">
    <property type="entry name" value="Homeodomain-like_sf"/>
</dbReference>
<feature type="region of interest" description="Disordered" evidence="2">
    <location>
        <begin position="74"/>
        <end position="121"/>
    </location>
</feature>
<evidence type="ECO:0000256" key="1">
    <source>
        <dbReference type="RuleBase" id="RU000682"/>
    </source>
</evidence>
<dbReference type="InterPro" id="IPR042768">
    <property type="entry name" value="MNX1/Ceh-12"/>
</dbReference>
<keyword evidence="5" id="KW-1185">Reference proteome</keyword>
<dbReference type="CDD" id="cd00086">
    <property type="entry name" value="homeodomain"/>
    <property type="match status" value="1"/>
</dbReference>
<evidence type="ECO:0000313" key="4">
    <source>
        <dbReference type="EMBL" id="RXN02048.1"/>
    </source>
</evidence>
<proteinExistence type="predicted"/>
<reference evidence="4 5" key="1">
    <citation type="submission" date="2019-01" db="EMBL/GenBank/DDBJ databases">
        <title>Draft Genome and Complete Hox-Cluster Characterization of the Sterlet Sturgeon (Acipenser ruthenus).</title>
        <authorList>
            <person name="Wei Q."/>
        </authorList>
    </citation>
    <scope>NUCLEOTIDE SEQUENCE [LARGE SCALE GENOMIC DNA]</scope>
    <source>
        <strain evidence="4">WHYD16114868_AA</strain>
        <tissue evidence="4">Blood</tissue>
    </source>
</reference>
<comment type="subcellular location">
    <subcellularLocation>
        <location evidence="1">Nucleus</location>
    </subcellularLocation>
</comment>
<evidence type="ECO:0000259" key="3">
    <source>
        <dbReference type="Pfam" id="PF00046"/>
    </source>
</evidence>
<dbReference type="GO" id="GO:0021520">
    <property type="term" value="P:spinal cord motor neuron cell fate specification"/>
    <property type="evidence" value="ECO:0007669"/>
    <property type="project" value="InterPro"/>
</dbReference>
<dbReference type="InterPro" id="IPR001356">
    <property type="entry name" value="HD"/>
</dbReference>
<gene>
    <name evidence="4" type="ORF">EOD39_2096</name>
</gene>
<dbReference type="GO" id="GO:0048812">
    <property type="term" value="P:neuron projection morphogenesis"/>
    <property type="evidence" value="ECO:0007669"/>
    <property type="project" value="TreeGrafter"/>
</dbReference>
<dbReference type="SUPFAM" id="SSF46689">
    <property type="entry name" value="Homeodomain-like"/>
    <property type="match status" value="1"/>
</dbReference>
<feature type="domain" description="Homeobox" evidence="3">
    <location>
        <begin position="124"/>
        <end position="154"/>
    </location>
</feature>
<comment type="caution">
    <text evidence="4">The sequence shown here is derived from an EMBL/GenBank/DDBJ whole genome shotgun (WGS) entry which is preliminary data.</text>
</comment>
<protein>
    <submittedName>
        <fullName evidence="4">Homeobox protein vent1B</fullName>
    </submittedName>
</protein>
<accession>A0A662YZL0</accession>
<dbReference type="PANTHER" id="PTHR24335:SF5">
    <property type="entry name" value="HOMEOBOX PROTEIN VED"/>
    <property type="match status" value="1"/>
</dbReference>
<keyword evidence="1 4" id="KW-0371">Homeobox</keyword>
<dbReference type="PANTHER" id="PTHR24335">
    <property type="entry name" value="MOTOR NEURON AND PANCREAS HOMEOBOX PROTEIN"/>
    <property type="match status" value="1"/>
</dbReference>
<keyword evidence="1 4" id="KW-0238">DNA-binding</keyword>
<dbReference type="AlphaFoldDB" id="A0A662YZL0"/>
<evidence type="ECO:0000256" key="2">
    <source>
        <dbReference type="SAM" id="MobiDB-lite"/>
    </source>
</evidence>
<evidence type="ECO:0000313" key="5">
    <source>
        <dbReference type="Proteomes" id="UP000289886"/>
    </source>
</evidence>
<dbReference type="Proteomes" id="UP000289886">
    <property type="component" value="Unassembled WGS sequence"/>
</dbReference>
<organism evidence="4 5">
    <name type="scientific">Acipenser ruthenus</name>
    <name type="common">Sterlet sturgeon</name>
    <dbReference type="NCBI Taxonomy" id="7906"/>
    <lineage>
        <taxon>Eukaryota</taxon>
        <taxon>Metazoa</taxon>
        <taxon>Chordata</taxon>
        <taxon>Craniata</taxon>
        <taxon>Vertebrata</taxon>
        <taxon>Euteleostomi</taxon>
        <taxon>Actinopterygii</taxon>
        <taxon>Chondrostei</taxon>
        <taxon>Acipenseriformes</taxon>
        <taxon>Acipenseridae</taxon>
        <taxon>Acipenser</taxon>
    </lineage>
</organism>
<sequence>MTKSYSIEWLSQSYHSTSTGKESVEDKMATTFKPHVPCLAQPRPPTAFCKESLQPKANNMKKCLKKYIEEKRIDSPSPSSLFHSCSPTFSESSGESSGYESETVPSEATSVEGEDGRGYSGAHRRMRTKFTSDQMYKLENTFNKNKYLGASERLKHFSYPVQQLAVPNDTAENLAAHYLYPSLIQQVPLQQMAFPQPPLHPMLLASQYY</sequence>
<feature type="compositionally biased region" description="Low complexity" evidence="2">
    <location>
        <begin position="75"/>
        <end position="102"/>
    </location>
</feature>
<dbReference type="GO" id="GO:1990837">
    <property type="term" value="F:sequence-specific double-stranded DNA binding"/>
    <property type="evidence" value="ECO:0007669"/>
    <property type="project" value="TreeGrafter"/>
</dbReference>